<dbReference type="GO" id="GO:0016020">
    <property type="term" value="C:membrane"/>
    <property type="evidence" value="ECO:0007669"/>
    <property type="project" value="UniProtKB-SubCell"/>
</dbReference>
<keyword evidence="8" id="KW-0175">Coiled coil</keyword>
<dbReference type="InterPro" id="IPR001594">
    <property type="entry name" value="Palmitoyltrfase_DHHC"/>
</dbReference>
<dbReference type="PANTHER" id="PTHR12246">
    <property type="entry name" value="PALMITOYLTRANSFERASE ZDHHC16"/>
    <property type="match status" value="1"/>
</dbReference>
<keyword evidence="11" id="KW-1185">Reference proteome</keyword>
<dbReference type="Pfam" id="PF01529">
    <property type="entry name" value="DHHC"/>
    <property type="match status" value="1"/>
</dbReference>
<evidence type="ECO:0000256" key="2">
    <source>
        <dbReference type="ARBA" id="ARBA00022679"/>
    </source>
</evidence>
<feature type="transmembrane region" description="Helical" evidence="7">
    <location>
        <begin position="7"/>
        <end position="31"/>
    </location>
</feature>
<evidence type="ECO:0000259" key="9">
    <source>
        <dbReference type="Pfam" id="PF01529"/>
    </source>
</evidence>
<comment type="subcellular location">
    <subcellularLocation>
        <location evidence="1">Membrane</location>
        <topology evidence="1">Multi-pass membrane protein</topology>
    </subcellularLocation>
</comment>
<accession>A0AAD1XLD4</accession>
<protein>
    <recommendedName>
        <fullName evidence="7">Palmitoyltransferase</fullName>
        <ecNumber evidence="7">2.3.1.225</ecNumber>
    </recommendedName>
</protein>
<comment type="caution">
    <text evidence="10">The sequence shown here is derived from an EMBL/GenBank/DDBJ whole genome shotgun (WGS) entry which is preliminary data.</text>
</comment>
<dbReference type="InterPro" id="IPR039859">
    <property type="entry name" value="PFA4/ZDH16/20/ERF2-like"/>
</dbReference>
<feature type="transmembrane region" description="Helical" evidence="7">
    <location>
        <begin position="43"/>
        <end position="63"/>
    </location>
</feature>
<dbReference type="EC" id="2.3.1.225" evidence="7"/>
<feature type="domain" description="Palmitoyltransferase DHHC" evidence="9">
    <location>
        <begin position="145"/>
        <end position="270"/>
    </location>
</feature>
<evidence type="ECO:0000256" key="7">
    <source>
        <dbReference type="RuleBase" id="RU079119"/>
    </source>
</evidence>
<evidence type="ECO:0000256" key="3">
    <source>
        <dbReference type="ARBA" id="ARBA00022692"/>
    </source>
</evidence>
<dbReference type="PROSITE" id="PS50216">
    <property type="entry name" value="DHHC"/>
    <property type="match status" value="1"/>
</dbReference>
<keyword evidence="6 7" id="KW-0012">Acyltransferase</keyword>
<dbReference type="EMBL" id="CAMPGE010016266">
    <property type="protein sequence ID" value="CAI2374838.1"/>
    <property type="molecule type" value="Genomic_DNA"/>
</dbReference>
<keyword evidence="3 7" id="KW-0812">Transmembrane</keyword>
<reference evidence="10" key="1">
    <citation type="submission" date="2023-07" db="EMBL/GenBank/DDBJ databases">
        <authorList>
            <consortium name="AG Swart"/>
            <person name="Singh M."/>
            <person name="Singh A."/>
            <person name="Seah K."/>
            <person name="Emmerich C."/>
        </authorList>
    </citation>
    <scope>NUCLEOTIDE SEQUENCE</scope>
    <source>
        <strain evidence="10">DP1</strain>
    </source>
</reference>
<keyword evidence="4 7" id="KW-1133">Transmembrane helix</keyword>
<evidence type="ECO:0000313" key="11">
    <source>
        <dbReference type="Proteomes" id="UP001295684"/>
    </source>
</evidence>
<dbReference type="AlphaFoldDB" id="A0AAD1XLD4"/>
<gene>
    <name evidence="10" type="ORF">ECRASSUSDP1_LOCUS16196</name>
</gene>
<sequence>MAKCSANLIFVAITYLIVIGVDANFVFIGILPEISSGNYVGPYLHFAFVQCIVFLIFWSHTVCMMSNPGCFPKEYRKLDLDLLSEGAKEFYQVALDAIEEKKRRKQALENNQLEEVAKLRTMYEKTSKIKGMTGTEKDLLIALFKNKCRKCKSLKPPKSHHCSQCNACIARMDHHCPWVNNCVGISNQKSFILFCIYVCFGSMYALSVTIYYTYHCIYEQCVTFIEPIATIMNCVGIFLAVLFASFTGIMFYDQMWCIIFETSTIDKLKKTLRKESGKGTWELIKESFGEDFSLRWFIPIQIERKITIESQY</sequence>
<evidence type="ECO:0000256" key="4">
    <source>
        <dbReference type="ARBA" id="ARBA00022989"/>
    </source>
</evidence>
<comment type="similarity">
    <text evidence="7">Belongs to the DHHC palmitoyltransferase family.</text>
</comment>
<feature type="transmembrane region" description="Helical" evidence="7">
    <location>
        <begin position="224"/>
        <end position="246"/>
    </location>
</feature>
<feature type="coiled-coil region" evidence="8">
    <location>
        <begin position="91"/>
        <end position="118"/>
    </location>
</feature>
<evidence type="ECO:0000256" key="5">
    <source>
        <dbReference type="ARBA" id="ARBA00023136"/>
    </source>
</evidence>
<keyword evidence="5 7" id="KW-0472">Membrane</keyword>
<organism evidence="10 11">
    <name type="scientific">Euplotes crassus</name>
    <dbReference type="NCBI Taxonomy" id="5936"/>
    <lineage>
        <taxon>Eukaryota</taxon>
        <taxon>Sar</taxon>
        <taxon>Alveolata</taxon>
        <taxon>Ciliophora</taxon>
        <taxon>Intramacronucleata</taxon>
        <taxon>Spirotrichea</taxon>
        <taxon>Hypotrichia</taxon>
        <taxon>Euplotida</taxon>
        <taxon>Euplotidae</taxon>
        <taxon>Moneuplotes</taxon>
    </lineage>
</organism>
<comment type="domain">
    <text evidence="7">The DHHC domain is required for palmitoyltransferase activity.</text>
</comment>
<keyword evidence="2 7" id="KW-0808">Transferase</keyword>
<evidence type="ECO:0000256" key="6">
    <source>
        <dbReference type="ARBA" id="ARBA00023315"/>
    </source>
</evidence>
<comment type="catalytic activity">
    <reaction evidence="7">
        <text>L-cysteinyl-[protein] + hexadecanoyl-CoA = S-hexadecanoyl-L-cysteinyl-[protein] + CoA</text>
        <dbReference type="Rhea" id="RHEA:36683"/>
        <dbReference type="Rhea" id="RHEA-COMP:10131"/>
        <dbReference type="Rhea" id="RHEA-COMP:11032"/>
        <dbReference type="ChEBI" id="CHEBI:29950"/>
        <dbReference type="ChEBI" id="CHEBI:57287"/>
        <dbReference type="ChEBI" id="CHEBI:57379"/>
        <dbReference type="ChEBI" id="CHEBI:74151"/>
        <dbReference type="EC" id="2.3.1.225"/>
    </reaction>
</comment>
<evidence type="ECO:0000313" key="10">
    <source>
        <dbReference type="EMBL" id="CAI2374838.1"/>
    </source>
</evidence>
<evidence type="ECO:0000256" key="8">
    <source>
        <dbReference type="SAM" id="Coils"/>
    </source>
</evidence>
<evidence type="ECO:0000256" key="1">
    <source>
        <dbReference type="ARBA" id="ARBA00004141"/>
    </source>
</evidence>
<dbReference type="GO" id="GO:0019706">
    <property type="term" value="F:protein-cysteine S-palmitoyltransferase activity"/>
    <property type="evidence" value="ECO:0007669"/>
    <property type="project" value="UniProtKB-EC"/>
</dbReference>
<name>A0AAD1XLD4_EUPCR</name>
<dbReference type="Proteomes" id="UP001295684">
    <property type="component" value="Unassembled WGS sequence"/>
</dbReference>
<proteinExistence type="inferred from homology"/>
<feature type="transmembrane region" description="Helical" evidence="7">
    <location>
        <begin position="191"/>
        <end position="212"/>
    </location>
</feature>